<dbReference type="Pfam" id="PF04079">
    <property type="entry name" value="SMC_ScpB"/>
    <property type="match status" value="1"/>
</dbReference>
<dbReference type="PANTHER" id="PTHR34298">
    <property type="entry name" value="SEGREGATION AND CONDENSATION PROTEIN B"/>
    <property type="match status" value="1"/>
</dbReference>
<dbReference type="AlphaFoldDB" id="A0A078MJ43"/>
<dbReference type="SUPFAM" id="SSF46785">
    <property type="entry name" value="Winged helix' DNA-binding domain"/>
    <property type="match status" value="2"/>
</dbReference>
<accession>A0A078MJ43</accession>
<evidence type="ECO:0000256" key="1">
    <source>
        <dbReference type="ARBA" id="ARBA00022490"/>
    </source>
</evidence>
<keyword evidence="1 5" id="KW-0963">Cytoplasm</keyword>
<dbReference type="InterPro" id="IPR036390">
    <property type="entry name" value="WH_DNA-bd_sf"/>
</dbReference>
<dbReference type="NCBIfam" id="TIGR00281">
    <property type="entry name" value="SMC-Scp complex subunit ScpB"/>
    <property type="match status" value="1"/>
</dbReference>
<dbReference type="GO" id="GO:0005737">
    <property type="term" value="C:cytoplasm"/>
    <property type="evidence" value="ECO:0007669"/>
    <property type="project" value="UniProtKB-SubCell"/>
</dbReference>
<dbReference type="HOGENOM" id="CLU_045647_5_3_9"/>
<dbReference type="GO" id="GO:0006260">
    <property type="term" value="P:DNA replication"/>
    <property type="evidence" value="ECO:0007669"/>
    <property type="project" value="UniProtKB-UniRule"/>
</dbReference>
<gene>
    <name evidence="5 6" type="primary">scpB</name>
    <name evidence="6" type="ORF">BN1050_02110</name>
</gene>
<dbReference type="InterPro" id="IPR005234">
    <property type="entry name" value="ScpB_csome_segregation"/>
</dbReference>
<dbReference type="GO" id="GO:0051304">
    <property type="term" value="P:chromosome separation"/>
    <property type="evidence" value="ECO:0007669"/>
    <property type="project" value="InterPro"/>
</dbReference>
<dbReference type="GO" id="GO:0051301">
    <property type="term" value="P:cell division"/>
    <property type="evidence" value="ECO:0007669"/>
    <property type="project" value="UniProtKB-KW"/>
</dbReference>
<evidence type="ECO:0000256" key="3">
    <source>
        <dbReference type="ARBA" id="ARBA00022829"/>
    </source>
</evidence>
<dbReference type="PIRSF" id="PIRSF019345">
    <property type="entry name" value="ScpB"/>
    <property type="match status" value="1"/>
</dbReference>
<evidence type="ECO:0000256" key="4">
    <source>
        <dbReference type="ARBA" id="ARBA00023306"/>
    </source>
</evidence>
<comment type="subunit">
    <text evidence="5">Homodimer. Homodimerization may be required to stabilize the binding of ScpA to the Smc head domains. Component of a cohesin-like complex composed of ScpA, ScpB and the Smc homodimer, in which ScpA and ScpB bind to the head domain of Smc. The presence of the three proteins is required for the association of the complex with DNA.</text>
</comment>
<keyword evidence="2 5" id="KW-0132">Cell division</keyword>
<name>A0A078MJ43_9BACL</name>
<comment type="function">
    <text evidence="5">Participates in chromosomal partition during cell division. May act via the formation of a condensin-like complex containing Smc and ScpA that pull DNA away from mid-cell into both cell halves.</text>
</comment>
<keyword evidence="4 5" id="KW-0131">Cell cycle</keyword>
<evidence type="ECO:0000313" key="6">
    <source>
        <dbReference type="EMBL" id="CEA04726.1"/>
    </source>
</evidence>
<evidence type="ECO:0000256" key="5">
    <source>
        <dbReference type="HAMAP-Rule" id="MF_01804"/>
    </source>
</evidence>
<dbReference type="InterPro" id="IPR036388">
    <property type="entry name" value="WH-like_DNA-bd_sf"/>
</dbReference>
<proteinExistence type="inferred from homology"/>
<comment type="subcellular location">
    <subcellularLocation>
        <location evidence="5">Cytoplasm</location>
    </subcellularLocation>
    <text evidence="5">Associated with two foci at the outer edges of the nucleoid region in young cells, and at four foci within both cell halves in older cells.</text>
</comment>
<dbReference type="EMBL" id="LN483076">
    <property type="protein sequence ID" value="CEA04726.1"/>
    <property type="molecule type" value="Genomic_DNA"/>
</dbReference>
<evidence type="ECO:0000256" key="2">
    <source>
        <dbReference type="ARBA" id="ARBA00022618"/>
    </source>
</evidence>
<comment type="similarity">
    <text evidence="5">Belongs to the ScpB family.</text>
</comment>
<keyword evidence="3 5" id="KW-0159">Chromosome partition</keyword>
<sequence length="194" mass="21391">MNTQPNLITKIEALLFVVGEDGLSDKQLMQFTMATPAEIEVALVALQASYEDETRAIELRQTAGVYRLVTKQSVASVVEKLIEDPPLQSLSQAALEVLAIVAYKQPVTRSDIEFIRGVKSERPLNTLAAKGLVTEVGRNEGAGRAILYGTTTEFLHQFALNDITELPALPDEEEVSDEATDLFMSKFEQTFDEN</sequence>
<dbReference type="HAMAP" id="MF_01804">
    <property type="entry name" value="ScpB"/>
    <property type="match status" value="1"/>
</dbReference>
<dbReference type="PANTHER" id="PTHR34298:SF2">
    <property type="entry name" value="SEGREGATION AND CONDENSATION PROTEIN B"/>
    <property type="match status" value="1"/>
</dbReference>
<dbReference type="Gene3D" id="1.10.10.10">
    <property type="entry name" value="Winged helix-like DNA-binding domain superfamily/Winged helix DNA-binding domain"/>
    <property type="match status" value="2"/>
</dbReference>
<protein>
    <recommendedName>
        <fullName evidence="5">Segregation and condensation protein B</fullName>
    </recommendedName>
</protein>
<dbReference type="PATRIC" id="fig|1461583.4.peg.2032"/>
<organism evidence="6">
    <name type="scientific">Metalysinibacillus saudimassiliensis</name>
    <dbReference type="NCBI Taxonomy" id="1461583"/>
    <lineage>
        <taxon>Bacteria</taxon>
        <taxon>Bacillati</taxon>
        <taxon>Bacillota</taxon>
        <taxon>Bacilli</taxon>
        <taxon>Bacillales</taxon>
        <taxon>Caryophanaceae</taxon>
        <taxon>Metalysinibacillus</taxon>
    </lineage>
</organism>
<reference evidence="6" key="1">
    <citation type="submission" date="2014-07" db="EMBL/GenBank/DDBJ databases">
        <authorList>
            <person name="Urmite Genomes Urmite Genomes"/>
        </authorList>
    </citation>
    <scope>NUCLEOTIDE SEQUENCE</scope>
    <source>
        <strain evidence="6">13S34_air</strain>
    </source>
</reference>